<gene>
    <name evidence="1" type="ORF">FWILDA_LOCUS10335</name>
</gene>
<name>A0A9W4SUD8_9GLOM</name>
<dbReference type="AlphaFoldDB" id="A0A9W4SUD8"/>
<dbReference type="Proteomes" id="UP001153678">
    <property type="component" value="Unassembled WGS sequence"/>
</dbReference>
<evidence type="ECO:0000313" key="2">
    <source>
        <dbReference type="Proteomes" id="UP001153678"/>
    </source>
</evidence>
<organism evidence="1 2">
    <name type="scientific">Funneliformis geosporum</name>
    <dbReference type="NCBI Taxonomy" id="1117311"/>
    <lineage>
        <taxon>Eukaryota</taxon>
        <taxon>Fungi</taxon>
        <taxon>Fungi incertae sedis</taxon>
        <taxon>Mucoromycota</taxon>
        <taxon>Glomeromycotina</taxon>
        <taxon>Glomeromycetes</taxon>
        <taxon>Glomerales</taxon>
        <taxon>Glomeraceae</taxon>
        <taxon>Funneliformis</taxon>
    </lineage>
</organism>
<comment type="caution">
    <text evidence="1">The sequence shown here is derived from an EMBL/GenBank/DDBJ whole genome shotgun (WGS) entry which is preliminary data.</text>
</comment>
<protein>
    <submittedName>
        <fullName evidence="1">2091_t:CDS:1</fullName>
    </submittedName>
</protein>
<evidence type="ECO:0000313" key="1">
    <source>
        <dbReference type="EMBL" id="CAI2181941.1"/>
    </source>
</evidence>
<sequence>MTKLKALPHQIGSHITLPVKARILREHSTNINEADENEKNWWLNKGSLGSLDVDEESFSKRCNVSLQNELRRLRPGGFLTIVTIIELPTGEHEATGFEFSHLFMNVFNNATPQDSCLKFCRVATPQQNPNATTFDAIEEIEFGFVHANGRESYFCTGPHKKGLQSIGAAIDLFDIQQVIFPN</sequence>
<accession>A0A9W4SUD8</accession>
<dbReference type="OrthoDB" id="2330504at2759"/>
<reference evidence="1" key="1">
    <citation type="submission" date="2022-08" db="EMBL/GenBank/DDBJ databases">
        <authorList>
            <person name="Kallberg Y."/>
            <person name="Tangrot J."/>
            <person name="Rosling A."/>
        </authorList>
    </citation>
    <scope>NUCLEOTIDE SEQUENCE</scope>
    <source>
        <strain evidence="1">Wild A</strain>
    </source>
</reference>
<keyword evidence="2" id="KW-1185">Reference proteome</keyword>
<dbReference type="EMBL" id="CAMKVN010002629">
    <property type="protein sequence ID" value="CAI2181941.1"/>
    <property type="molecule type" value="Genomic_DNA"/>
</dbReference>
<proteinExistence type="predicted"/>